<feature type="chain" id="PRO_5047231614" description="SecDF P1 head subdomain domain-containing protein" evidence="1">
    <location>
        <begin position="23"/>
        <end position="181"/>
    </location>
</feature>
<sequence length="181" mass="20291">MKNMILLGCLLSFFGFAASAYAGFSMNAVSDETVVVNPKKYAMFETTLNRFEPKHKIWVQKEAGLTEEDVDSAKSGSAEIVEDPWAVPPKVLDRLPIVEIRFKSTSRKKLESFTAENVNKIVAIMIDDEILAATKVYEPITDGIIQINSNWTAEEVSHIVDRLNKIVKRKNEGQQGGDTRR</sequence>
<name>A0ABX8JJM3_9BACT</name>
<evidence type="ECO:0000256" key="1">
    <source>
        <dbReference type="SAM" id="SignalP"/>
    </source>
</evidence>
<dbReference type="EMBL" id="CP076724">
    <property type="protein sequence ID" value="QWV98588.1"/>
    <property type="molecule type" value="Genomic_DNA"/>
</dbReference>
<feature type="domain" description="SecDF P1 head subdomain" evidence="2">
    <location>
        <begin position="53"/>
        <end position="159"/>
    </location>
</feature>
<proteinExistence type="predicted"/>
<dbReference type="Pfam" id="PF22599">
    <property type="entry name" value="SecDF_P1_head"/>
    <property type="match status" value="1"/>
</dbReference>
<accession>A0ABX8JJM3</accession>
<dbReference type="InterPro" id="IPR054384">
    <property type="entry name" value="SecDF_P1_head"/>
</dbReference>
<keyword evidence="4" id="KW-1185">Reference proteome</keyword>
<reference evidence="3 4" key="1">
    <citation type="submission" date="2021-06" db="EMBL/GenBank/DDBJ databases">
        <title>Gemonas diversity in paddy soil.</title>
        <authorList>
            <person name="Liu G."/>
        </authorList>
    </citation>
    <scope>NUCLEOTIDE SEQUENCE [LARGE SCALE GENOMIC DNA]</scope>
    <source>
        <strain evidence="3 4">RG29</strain>
    </source>
</reference>
<feature type="signal peptide" evidence="1">
    <location>
        <begin position="1"/>
        <end position="22"/>
    </location>
</feature>
<organism evidence="3 4">
    <name type="scientific">Geomonas diazotrophica</name>
    <dbReference type="NCBI Taxonomy" id="2843197"/>
    <lineage>
        <taxon>Bacteria</taxon>
        <taxon>Pseudomonadati</taxon>
        <taxon>Thermodesulfobacteriota</taxon>
        <taxon>Desulfuromonadia</taxon>
        <taxon>Geobacterales</taxon>
        <taxon>Geobacteraceae</taxon>
        <taxon>Geomonas</taxon>
    </lineage>
</organism>
<protein>
    <recommendedName>
        <fullName evidence="2">SecDF P1 head subdomain domain-containing protein</fullName>
    </recommendedName>
</protein>
<gene>
    <name evidence="3" type="ORF">KP005_04680</name>
</gene>
<evidence type="ECO:0000313" key="3">
    <source>
        <dbReference type="EMBL" id="QWV98588.1"/>
    </source>
</evidence>
<dbReference type="Proteomes" id="UP000683493">
    <property type="component" value="Chromosome"/>
</dbReference>
<keyword evidence="1" id="KW-0732">Signal</keyword>
<evidence type="ECO:0000259" key="2">
    <source>
        <dbReference type="Pfam" id="PF22599"/>
    </source>
</evidence>
<evidence type="ECO:0000313" key="4">
    <source>
        <dbReference type="Proteomes" id="UP000683493"/>
    </source>
</evidence>